<comment type="caution">
    <text evidence="1">The sequence shown here is derived from an EMBL/GenBank/DDBJ whole genome shotgun (WGS) entry which is preliminary data.</text>
</comment>
<sequence>MVSAIQRLVRDWGGVFCERRLRESLILLRFISSLKGTLIDWLLPELMCRNNAQGTQ</sequence>
<dbReference type="EMBL" id="VSRR010035920">
    <property type="protein sequence ID" value="MPC73021.1"/>
    <property type="molecule type" value="Genomic_DNA"/>
</dbReference>
<protein>
    <submittedName>
        <fullName evidence="1">Uncharacterized protein</fullName>
    </submittedName>
</protein>
<dbReference type="Proteomes" id="UP000324222">
    <property type="component" value="Unassembled WGS sequence"/>
</dbReference>
<evidence type="ECO:0000313" key="1">
    <source>
        <dbReference type="EMBL" id="MPC73021.1"/>
    </source>
</evidence>
<proteinExistence type="predicted"/>
<evidence type="ECO:0000313" key="2">
    <source>
        <dbReference type="Proteomes" id="UP000324222"/>
    </source>
</evidence>
<accession>A0A5B7HJI5</accession>
<name>A0A5B7HJI5_PORTR</name>
<reference evidence="1 2" key="1">
    <citation type="submission" date="2019-05" db="EMBL/GenBank/DDBJ databases">
        <title>Another draft genome of Portunus trituberculatus and its Hox gene families provides insights of decapod evolution.</title>
        <authorList>
            <person name="Jeong J.-H."/>
            <person name="Song I."/>
            <person name="Kim S."/>
            <person name="Choi T."/>
            <person name="Kim D."/>
            <person name="Ryu S."/>
            <person name="Kim W."/>
        </authorList>
    </citation>
    <scope>NUCLEOTIDE SEQUENCE [LARGE SCALE GENOMIC DNA]</scope>
    <source>
        <tissue evidence="1">Muscle</tissue>
    </source>
</reference>
<organism evidence="1 2">
    <name type="scientific">Portunus trituberculatus</name>
    <name type="common">Swimming crab</name>
    <name type="synonym">Neptunus trituberculatus</name>
    <dbReference type="NCBI Taxonomy" id="210409"/>
    <lineage>
        <taxon>Eukaryota</taxon>
        <taxon>Metazoa</taxon>
        <taxon>Ecdysozoa</taxon>
        <taxon>Arthropoda</taxon>
        <taxon>Crustacea</taxon>
        <taxon>Multicrustacea</taxon>
        <taxon>Malacostraca</taxon>
        <taxon>Eumalacostraca</taxon>
        <taxon>Eucarida</taxon>
        <taxon>Decapoda</taxon>
        <taxon>Pleocyemata</taxon>
        <taxon>Brachyura</taxon>
        <taxon>Eubrachyura</taxon>
        <taxon>Portunoidea</taxon>
        <taxon>Portunidae</taxon>
        <taxon>Portuninae</taxon>
        <taxon>Portunus</taxon>
    </lineage>
</organism>
<gene>
    <name evidence="1" type="ORF">E2C01_067337</name>
</gene>
<dbReference type="AlphaFoldDB" id="A0A5B7HJI5"/>
<keyword evidence="2" id="KW-1185">Reference proteome</keyword>